<evidence type="ECO:0000256" key="1">
    <source>
        <dbReference type="ARBA" id="ARBA00004533"/>
    </source>
</evidence>
<dbReference type="NCBIfam" id="TIGR01709">
    <property type="entry name" value="typeII_sec_gspL"/>
    <property type="match status" value="1"/>
</dbReference>
<dbReference type="GO" id="GO:0015627">
    <property type="term" value="C:type II protein secretion system complex"/>
    <property type="evidence" value="ECO:0007669"/>
    <property type="project" value="InterPro"/>
</dbReference>
<keyword evidence="9" id="KW-0472">Membrane</keyword>
<dbReference type="Proteomes" id="UP000253594">
    <property type="component" value="Unassembled WGS sequence"/>
</dbReference>
<evidence type="ECO:0000313" key="11">
    <source>
        <dbReference type="EMBL" id="RCI71258.1"/>
    </source>
</evidence>
<evidence type="ECO:0000313" key="12">
    <source>
        <dbReference type="Proteomes" id="UP000253594"/>
    </source>
</evidence>
<dbReference type="GO" id="GO:0005886">
    <property type="term" value="C:plasma membrane"/>
    <property type="evidence" value="ECO:0007669"/>
    <property type="project" value="UniProtKB-SubCell"/>
</dbReference>
<keyword evidence="6" id="KW-0812">Transmembrane</keyword>
<keyword evidence="3" id="KW-0813">Transport</keyword>
<comment type="similarity">
    <text evidence="2">Belongs to the GSP L family.</text>
</comment>
<proteinExistence type="inferred from homology"/>
<sequence length="125" mass="13053">PREGARSAAQSAELYRQMFPEDRTLITLRAQFDQHLADSASSGGEGQLLGLLGQAATVIGGEPTVSVEQLDFSAARGDVALQVRAPGFDVLERLRSRLSESGLAVQLGSASRDGSTVSARLVIGG</sequence>
<keyword evidence="5" id="KW-0997">Cell inner membrane</keyword>
<keyword evidence="8" id="KW-1133">Transmembrane helix</keyword>
<evidence type="ECO:0000256" key="9">
    <source>
        <dbReference type="ARBA" id="ARBA00023136"/>
    </source>
</evidence>
<dbReference type="InterPro" id="IPR025691">
    <property type="entry name" value="GspL_pp_dom"/>
</dbReference>
<keyword evidence="7" id="KW-0653">Protein transport</keyword>
<evidence type="ECO:0000256" key="3">
    <source>
        <dbReference type="ARBA" id="ARBA00022448"/>
    </source>
</evidence>
<accession>A0A367M1M3</accession>
<evidence type="ECO:0000256" key="5">
    <source>
        <dbReference type="ARBA" id="ARBA00022519"/>
    </source>
</evidence>
<organism evidence="11 12">
    <name type="scientific">Pseudomonas aeruginosa</name>
    <dbReference type="NCBI Taxonomy" id="287"/>
    <lineage>
        <taxon>Bacteria</taxon>
        <taxon>Pseudomonadati</taxon>
        <taxon>Pseudomonadota</taxon>
        <taxon>Gammaproteobacteria</taxon>
        <taxon>Pseudomonadales</taxon>
        <taxon>Pseudomonadaceae</taxon>
        <taxon>Pseudomonas</taxon>
    </lineage>
</organism>
<dbReference type="Gene3D" id="3.30.1360.100">
    <property type="entry name" value="General secretion pathway protein M, EpsM"/>
    <property type="match status" value="1"/>
</dbReference>
<dbReference type="EMBL" id="QORE01001513">
    <property type="protein sequence ID" value="RCI71258.1"/>
    <property type="molecule type" value="Genomic_DNA"/>
</dbReference>
<dbReference type="GO" id="GO:0009276">
    <property type="term" value="C:Gram-negative-bacterium-type cell wall"/>
    <property type="evidence" value="ECO:0007669"/>
    <property type="project" value="InterPro"/>
</dbReference>
<evidence type="ECO:0000259" key="10">
    <source>
        <dbReference type="Pfam" id="PF12693"/>
    </source>
</evidence>
<comment type="caution">
    <text evidence="11">The sequence shown here is derived from an EMBL/GenBank/DDBJ whole genome shotgun (WGS) entry which is preliminary data.</text>
</comment>
<dbReference type="AlphaFoldDB" id="A0A367M1M3"/>
<dbReference type="GO" id="GO:0015628">
    <property type="term" value="P:protein secretion by the type II secretion system"/>
    <property type="evidence" value="ECO:0007669"/>
    <property type="project" value="InterPro"/>
</dbReference>
<evidence type="ECO:0000256" key="2">
    <source>
        <dbReference type="ARBA" id="ARBA00005318"/>
    </source>
</evidence>
<evidence type="ECO:0000256" key="6">
    <source>
        <dbReference type="ARBA" id="ARBA00022692"/>
    </source>
</evidence>
<feature type="non-terminal residue" evidence="11">
    <location>
        <position position="1"/>
    </location>
</feature>
<evidence type="ECO:0000256" key="8">
    <source>
        <dbReference type="ARBA" id="ARBA00022989"/>
    </source>
</evidence>
<evidence type="ECO:0000256" key="7">
    <source>
        <dbReference type="ARBA" id="ARBA00022927"/>
    </source>
</evidence>
<comment type="subcellular location">
    <subcellularLocation>
        <location evidence="1">Cell inner membrane</location>
    </subcellularLocation>
</comment>
<gene>
    <name evidence="11" type="ORF">DT376_30110</name>
</gene>
<dbReference type="Pfam" id="PF12693">
    <property type="entry name" value="GspL_C"/>
    <property type="match status" value="1"/>
</dbReference>
<keyword evidence="4" id="KW-1003">Cell membrane</keyword>
<evidence type="ECO:0000256" key="4">
    <source>
        <dbReference type="ARBA" id="ARBA00022475"/>
    </source>
</evidence>
<name>A0A367M1M3_PSEAI</name>
<dbReference type="InterPro" id="IPR007812">
    <property type="entry name" value="T2SS_protein-GspL"/>
</dbReference>
<reference evidence="11 12" key="1">
    <citation type="submission" date="2018-07" db="EMBL/GenBank/DDBJ databases">
        <title>Mechanisms of high-level aminoglycoside resistance among Gram-negative pathogens in Brazil.</title>
        <authorList>
            <person name="Ballaben A.S."/>
            <person name="Darini A.L.C."/>
            <person name="Doi Y."/>
        </authorList>
    </citation>
    <scope>NUCLEOTIDE SEQUENCE [LARGE SCALE GENOMIC DNA]</scope>
    <source>
        <strain evidence="11 12">B2-305</strain>
    </source>
</reference>
<protein>
    <submittedName>
        <fullName evidence="11">Type II secretion system protein GspL</fullName>
    </submittedName>
</protein>
<feature type="domain" description="GspL periplasmic" evidence="10">
    <location>
        <begin position="2"/>
        <end position="124"/>
    </location>
</feature>